<dbReference type="AlphaFoldDB" id="A0A2H0DWL6"/>
<dbReference type="SUPFAM" id="SSF52540">
    <property type="entry name" value="P-loop containing nucleoside triphosphate hydrolases"/>
    <property type="match status" value="1"/>
</dbReference>
<dbReference type="Pfam" id="PF13469">
    <property type="entry name" value="Sulfotransfer_3"/>
    <property type="match status" value="1"/>
</dbReference>
<accession>A0A2H0DWL6</accession>
<dbReference type="Proteomes" id="UP000231276">
    <property type="component" value="Unassembled WGS sequence"/>
</dbReference>
<evidence type="ECO:0000313" key="2">
    <source>
        <dbReference type="Proteomes" id="UP000231276"/>
    </source>
</evidence>
<evidence type="ECO:0008006" key="3">
    <source>
        <dbReference type="Google" id="ProtNLM"/>
    </source>
</evidence>
<dbReference type="InterPro" id="IPR027417">
    <property type="entry name" value="P-loop_NTPase"/>
</dbReference>
<sequence>MTKKDKTIIVLGPPRSGTSLISSMLGILGVDMGRVSPSVKSNPKGDWEDLDFMALNKKIIDRANQKYKGKGIPLKQDILDLKPVFENKIKNLVVKKSENKKYWGWKDPHTTLTIDLFLPYINHPYVIIVSRNIYDTAKSYQKLLGEKKFTESLKYIKSYEKRALDFADRNRHIPTHFVSFAQLISDPNKETEKMAKFINIEYSLRKRKRVLDFVIPREKIEFEKKISKIKRKILVHMPRMIKNKILNFFK</sequence>
<comment type="caution">
    <text evidence="1">The sequence shown here is derived from an EMBL/GenBank/DDBJ whole genome shotgun (WGS) entry which is preliminary data.</text>
</comment>
<dbReference type="EMBL" id="PCTS01000019">
    <property type="protein sequence ID" value="PIP86572.1"/>
    <property type="molecule type" value="Genomic_DNA"/>
</dbReference>
<organism evidence="1 2">
    <name type="scientific">Candidatus Campbellbacteria bacterium CG22_combo_CG10-13_8_21_14_all_43_18</name>
    <dbReference type="NCBI Taxonomy" id="1974530"/>
    <lineage>
        <taxon>Bacteria</taxon>
        <taxon>Candidatus Campbelliibacteriota</taxon>
    </lineage>
</organism>
<gene>
    <name evidence="1" type="ORF">COW82_01395</name>
</gene>
<evidence type="ECO:0000313" key="1">
    <source>
        <dbReference type="EMBL" id="PIP86572.1"/>
    </source>
</evidence>
<reference evidence="1 2" key="1">
    <citation type="submission" date="2017-09" db="EMBL/GenBank/DDBJ databases">
        <title>Depth-based differentiation of microbial function through sediment-hosted aquifers and enrichment of novel symbionts in the deep terrestrial subsurface.</title>
        <authorList>
            <person name="Probst A.J."/>
            <person name="Ladd B."/>
            <person name="Jarett J.K."/>
            <person name="Geller-Mcgrath D.E."/>
            <person name="Sieber C.M."/>
            <person name="Emerson J.B."/>
            <person name="Anantharaman K."/>
            <person name="Thomas B.C."/>
            <person name="Malmstrom R."/>
            <person name="Stieglmeier M."/>
            <person name="Klingl A."/>
            <person name="Woyke T."/>
            <person name="Ryan C.M."/>
            <person name="Banfield J.F."/>
        </authorList>
    </citation>
    <scope>NUCLEOTIDE SEQUENCE [LARGE SCALE GENOMIC DNA]</scope>
    <source>
        <strain evidence="1">CG22_combo_CG10-13_8_21_14_all_43_18</strain>
    </source>
</reference>
<name>A0A2H0DWL6_9BACT</name>
<protein>
    <recommendedName>
        <fullName evidence="3">Sulfotransferase family protein</fullName>
    </recommendedName>
</protein>
<dbReference type="Gene3D" id="3.40.50.300">
    <property type="entry name" value="P-loop containing nucleotide triphosphate hydrolases"/>
    <property type="match status" value="1"/>
</dbReference>
<proteinExistence type="predicted"/>